<evidence type="ECO:0000256" key="1">
    <source>
        <dbReference type="SAM" id="Phobius"/>
    </source>
</evidence>
<proteinExistence type="predicted"/>
<feature type="transmembrane region" description="Helical" evidence="1">
    <location>
        <begin position="21"/>
        <end position="44"/>
    </location>
</feature>
<name>A0A8D6XQX9_STRTR</name>
<evidence type="ECO:0000313" key="3">
    <source>
        <dbReference type="Proteomes" id="UP000509833"/>
    </source>
</evidence>
<gene>
    <name evidence="2" type="ORF">STHERMO_1013</name>
</gene>
<accession>A0A8D6XQX9</accession>
<keyword evidence="1" id="KW-0472">Membrane</keyword>
<keyword evidence="1" id="KW-1133">Transmembrane helix</keyword>
<dbReference type="EMBL" id="LR822017">
    <property type="protein sequence ID" value="CAD0137535.1"/>
    <property type="molecule type" value="Genomic_DNA"/>
</dbReference>
<dbReference type="AlphaFoldDB" id="A0A8D6XQX9"/>
<protein>
    <submittedName>
        <fullName evidence="2">Uncharacterized protein</fullName>
    </submittedName>
</protein>
<keyword evidence="1" id="KW-0812">Transmembrane</keyword>
<organism evidence="2 3">
    <name type="scientific">Streptococcus thermophilus</name>
    <dbReference type="NCBI Taxonomy" id="1308"/>
    <lineage>
        <taxon>Bacteria</taxon>
        <taxon>Bacillati</taxon>
        <taxon>Bacillota</taxon>
        <taxon>Bacilli</taxon>
        <taxon>Lactobacillales</taxon>
        <taxon>Streptococcaceae</taxon>
        <taxon>Streptococcus</taxon>
    </lineage>
</organism>
<sequence>MGILFIFRNSLQGLGKKLTPLTSSFIELFGEILFVMFVILYMGYLGVIHVNHCFGFL</sequence>
<evidence type="ECO:0000313" key="2">
    <source>
        <dbReference type="EMBL" id="CAD0137535.1"/>
    </source>
</evidence>
<dbReference type="Proteomes" id="UP000509833">
    <property type="component" value="Chromosome"/>
</dbReference>
<reference evidence="2 3" key="1">
    <citation type="submission" date="2020-06" db="EMBL/GenBank/DDBJ databases">
        <authorList>
            <person name="Chuat V."/>
        </authorList>
    </citation>
    <scope>NUCLEOTIDE SEQUENCE [LARGE SCALE GENOMIC DNA]</scope>
    <source>
        <strain evidence="2">STH_CIRM_336</strain>
    </source>
</reference>